<dbReference type="GeneID" id="72184161"/>
<feature type="compositionally biased region" description="Gly residues" evidence="1">
    <location>
        <begin position="41"/>
        <end position="53"/>
    </location>
</feature>
<organism evidence="2 3">
    <name type="scientific">Halorussus limi</name>
    <dbReference type="NCBI Taxonomy" id="2938695"/>
    <lineage>
        <taxon>Archaea</taxon>
        <taxon>Methanobacteriati</taxon>
        <taxon>Methanobacteriota</taxon>
        <taxon>Stenosarchaea group</taxon>
        <taxon>Halobacteria</taxon>
        <taxon>Halobacteriales</taxon>
        <taxon>Haladaptataceae</taxon>
        <taxon>Halorussus</taxon>
    </lineage>
</organism>
<evidence type="ECO:0000256" key="1">
    <source>
        <dbReference type="SAM" id="MobiDB-lite"/>
    </source>
</evidence>
<dbReference type="PROSITE" id="PS51318">
    <property type="entry name" value="TAT"/>
    <property type="match status" value="1"/>
</dbReference>
<dbReference type="InterPro" id="IPR006311">
    <property type="entry name" value="TAT_signal"/>
</dbReference>
<evidence type="ECO:0000313" key="2">
    <source>
        <dbReference type="EMBL" id="UPV75071.1"/>
    </source>
</evidence>
<keyword evidence="3" id="KW-1185">Reference proteome</keyword>
<dbReference type="Proteomes" id="UP000830729">
    <property type="component" value="Chromosome"/>
</dbReference>
<reference evidence="2 3" key="1">
    <citation type="submission" date="2022-04" db="EMBL/GenBank/DDBJ databases">
        <title>Diverse halophilic archaea isolated from saline environments.</title>
        <authorList>
            <person name="Cui H.-L."/>
        </authorList>
    </citation>
    <scope>NUCLEOTIDE SEQUENCE [LARGE SCALE GENOMIC DNA]</scope>
    <source>
        <strain evidence="2 3">XZYJT49</strain>
    </source>
</reference>
<dbReference type="EMBL" id="CP096659">
    <property type="protein sequence ID" value="UPV75071.1"/>
    <property type="molecule type" value="Genomic_DNA"/>
</dbReference>
<dbReference type="AlphaFoldDB" id="A0A8U0HWI7"/>
<dbReference type="RefSeq" id="WP_248651114.1">
    <property type="nucleotide sequence ID" value="NZ_CP096659.1"/>
</dbReference>
<dbReference type="KEGG" id="halx:M0R89_03140"/>
<gene>
    <name evidence="2" type="ORF">M0R89_03140</name>
</gene>
<proteinExistence type="predicted"/>
<name>A0A8U0HWI7_9EURY</name>
<accession>A0A8U0HWI7</accession>
<evidence type="ECO:0000313" key="3">
    <source>
        <dbReference type="Proteomes" id="UP000830729"/>
    </source>
</evidence>
<sequence>MTDEKELDLDRRSFLKKSAVGAFGIGHLTAGDVAGRATARDGGGLGQGDGQDGGEGEDRPLYGRRMVFPYPERLGGNIRQKIIIMTDRKDTRPDQLKGVDQSDIDECNFAENWPPENINVWEGIIVDWRNAGRMVGFYGQNPTVRATQLVERNTIFVEGQPTEVPLGTPYIVSRVHQCPDDLLGVEAVKVPGIEVKTGPGVSTGESTESN</sequence>
<protein>
    <submittedName>
        <fullName evidence="2">Uncharacterized protein</fullName>
    </submittedName>
</protein>
<feature type="region of interest" description="Disordered" evidence="1">
    <location>
        <begin position="39"/>
        <end position="62"/>
    </location>
</feature>